<name>A0AAD7JHY2_9AGAR</name>
<comment type="caution">
    <text evidence="2">The sequence shown here is derived from an EMBL/GenBank/DDBJ whole genome shotgun (WGS) entry which is preliminary data.</text>
</comment>
<evidence type="ECO:0000256" key="1">
    <source>
        <dbReference type="SAM" id="MobiDB-lite"/>
    </source>
</evidence>
<reference evidence="2" key="1">
    <citation type="submission" date="2023-03" db="EMBL/GenBank/DDBJ databases">
        <title>Massive genome expansion in bonnet fungi (Mycena s.s.) driven by repeated elements and novel gene families across ecological guilds.</title>
        <authorList>
            <consortium name="Lawrence Berkeley National Laboratory"/>
            <person name="Harder C.B."/>
            <person name="Miyauchi S."/>
            <person name="Viragh M."/>
            <person name="Kuo A."/>
            <person name="Thoen E."/>
            <person name="Andreopoulos B."/>
            <person name="Lu D."/>
            <person name="Skrede I."/>
            <person name="Drula E."/>
            <person name="Henrissat B."/>
            <person name="Morin E."/>
            <person name="Kohler A."/>
            <person name="Barry K."/>
            <person name="LaButti K."/>
            <person name="Morin E."/>
            <person name="Salamov A."/>
            <person name="Lipzen A."/>
            <person name="Mereny Z."/>
            <person name="Hegedus B."/>
            <person name="Baldrian P."/>
            <person name="Stursova M."/>
            <person name="Weitz H."/>
            <person name="Taylor A."/>
            <person name="Grigoriev I.V."/>
            <person name="Nagy L.G."/>
            <person name="Martin F."/>
            <person name="Kauserud H."/>
        </authorList>
    </citation>
    <scope>NUCLEOTIDE SEQUENCE</scope>
    <source>
        <strain evidence="2">CBHHK182m</strain>
    </source>
</reference>
<dbReference type="AlphaFoldDB" id="A0AAD7JHY2"/>
<proteinExistence type="predicted"/>
<dbReference type="EMBL" id="JARKIB010000031">
    <property type="protein sequence ID" value="KAJ7762915.1"/>
    <property type="molecule type" value="Genomic_DNA"/>
</dbReference>
<keyword evidence="3" id="KW-1185">Reference proteome</keyword>
<feature type="compositionally biased region" description="Low complexity" evidence="1">
    <location>
        <begin position="7"/>
        <end position="19"/>
    </location>
</feature>
<feature type="region of interest" description="Disordered" evidence="1">
    <location>
        <begin position="1"/>
        <end position="22"/>
    </location>
</feature>
<accession>A0AAD7JHY2</accession>
<organism evidence="2 3">
    <name type="scientific">Mycena metata</name>
    <dbReference type="NCBI Taxonomy" id="1033252"/>
    <lineage>
        <taxon>Eukaryota</taxon>
        <taxon>Fungi</taxon>
        <taxon>Dikarya</taxon>
        <taxon>Basidiomycota</taxon>
        <taxon>Agaricomycotina</taxon>
        <taxon>Agaricomycetes</taxon>
        <taxon>Agaricomycetidae</taxon>
        <taxon>Agaricales</taxon>
        <taxon>Marasmiineae</taxon>
        <taxon>Mycenaceae</taxon>
        <taxon>Mycena</taxon>
    </lineage>
</organism>
<evidence type="ECO:0000313" key="2">
    <source>
        <dbReference type="EMBL" id="KAJ7762915.1"/>
    </source>
</evidence>
<dbReference type="Proteomes" id="UP001215598">
    <property type="component" value="Unassembled WGS sequence"/>
</dbReference>
<gene>
    <name evidence="2" type="ORF">B0H16DRAFT_502291</name>
</gene>
<evidence type="ECO:0000313" key="3">
    <source>
        <dbReference type="Proteomes" id="UP001215598"/>
    </source>
</evidence>
<protein>
    <submittedName>
        <fullName evidence="2">Uncharacterized protein</fullName>
    </submittedName>
</protein>
<sequence length="194" mass="22123">MRHQLRARPQSPLLRPRPSCTSNSRRWARRECATVPHFVQASVEKDTIRFCCFCGCFILGADSEGTVKKMLFPKARFPDSEELSENFVLHTERARTECWANARRVTFVGAGRECSRCGGYRGGAARAGSLVGAWVSCGGWSAWVWRIRWRGRRVVARRACPTVWYAEVEDCRHGLHVPRSSSCGPPARYRIRRH</sequence>